<evidence type="ECO:0000313" key="4">
    <source>
        <dbReference type="Proteomes" id="UP000075714"/>
    </source>
</evidence>
<evidence type="ECO:0000256" key="2">
    <source>
        <dbReference type="SAM" id="MobiDB-lite"/>
    </source>
</evidence>
<evidence type="ECO:0000313" key="3">
    <source>
        <dbReference type="EMBL" id="KXZ55964.1"/>
    </source>
</evidence>
<dbReference type="Proteomes" id="UP000075714">
    <property type="component" value="Unassembled WGS sequence"/>
</dbReference>
<proteinExistence type="predicted"/>
<dbReference type="EMBL" id="LSYV01000003">
    <property type="protein sequence ID" value="KXZ55964.1"/>
    <property type="molecule type" value="Genomic_DNA"/>
</dbReference>
<dbReference type="AlphaFoldDB" id="A0A150H1N4"/>
<comment type="caution">
    <text evidence="3">The sequence shown here is derived from an EMBL/GenBank/DDBJ whole genome shotgun (WGS) entry which is preliminary data.</text>
</comment>
<gene>
    <name evidence="3" type="ORF">GPECTOR_2g1516</name>
</gene>
<reference evidence="4" key="1">
    <citation type="journal article" date="2016" name="Nat. Commun.">
        <title>The Gonium pectorale genome demonstrates co-option of cell cycle regulation during the evolution of multicellularity.</title>
        <authorList>
            <person name="Hanschen E.R."/>
            <person name="Marriage T.N."/>
            <person name="Ferris P.J."/>
            <person name="Hamaji T."/>
            <person name="Toyoda A."/>
            <person name="Fujiyama A."/>
            <person name="Neme R."/>
            <person name="Noguchi H."/>
            <person name="Minakuchi Y."/>
            <person name="Suzuki M."/>
            <person name="Kawai-Toyooka H."/>
            <person name="Smith D.R."/>
            <person name="Sparks H."/>
            <person name="Anderson J."/>
            <person name="Bakaric R."/>
            <person name="Luria V."/>
            <person name="Karger A."/>
            <person name="Kirschner M.W."/>
            <person name="Durand P.M."/>
            <person name="Michod R.E."/>
            <person name="Nozaki H."/>
            <person name="Olson B.J."/>
        </authorList>
    </citation>
    <scope>NUCLEOTIDE SEQUENCE [LARGE SCALE GENOMIC DNA]</scope>
    <source>
        <strain evidence="4">NIES-2863</strain>
    </source>
</reference>
<feature type="compositionally biased region" description="Polar residues" evidence="2">
    <location>
        <begin position="19"/>
        <end position="34"/>
    </location>
</feature>
<keyword evidence="1" id="KW-0175">Coiled coil</keyword>
<sequence>MSKPVGSKAAKGADKRATNEITVQQFNHTSTSIGGTADGLRRSLKELEAELKKDEAGKKEYEAYLKRLEIQRADLQRKVDENRAWLDAVEAQGMESAESKYKQLLDQIQQIYEGAKEFHGKGIDLLIKEFGYHIAYKRWNDTFTAIPFKPK</sequence>
<dbReference type="Gene3D" id="1.20.5.340">
    <property type="match status" value="1"/>
</dbReference>
<organism evidence="3 4">
    <name type="scientific">Gonium pectorale</name>
    <name type="common">Green alga</name>
    <dbReference type="NCBI Taxonomy" id="33097"/>
    <lineage>
        <taxon>Eukaryota</taxon>
        <taxon>Viridiplantae</taxon>
        <taxon>Chlorophyta</taxon>
        <taxon>core chlorophytes</taxon>
        <taxon>Chlorophyceae</taxon>
        <taxon>CS clade</taxon>
        <taxon>Chlamydomonadales</taxon>
        <taxon>Volvocaceae</taxon>
        <taxon>Gonium</taxon>
    </lineage>
</organism>
<evidence type="ECO:0000256" key="1">
    <source>
        <dbReference type="SAM" id="Coils"/>
    </source>
</evidence>
<keyword evidence="4" id="KW-1185">Reference proteome</keyword>
<protein>
    <submittedName>
        <fullName evidence="3">FAP286 protein</fullName>
    </submittedName>
</protein>
<feature type="region of interest" description="Disordered" evidence="2">
    <location>
        <begin position="1"/>
        <end position="37"/>
    </location>
</feature>
<feature type="coiled-coil region" evidence="1">
    <location>
        <begin position="37"/>
        <end position="114"/>
    </location>
</feature>
<dbReference type="OrthoDB" id="58550at2759"/>
<accession>A0A150H1N4</accession>
<name>A0A150H1N4_GONPE</name>